<dbReference type="InterPro" id="IPR002181">
    <property type="entry name" value="Fibrinogen_a/b/g_C_dom"/>
</dbReference>
<dbReference type="InterPro" id="IPR000885">
    <property type="entry name" value="Fib_collagen_C"/>
</dbReference>
<name>A0A913YSI4_EXADI</name>
<evidence type="ECO:0000313" key="10">
    <source>
        <dbReference type="EnsemblMetazoa" id="XP_028518450.1"/>
    </source>
</evidence>
<comment type="caution">
    <text evidence="6">Lacks conserved residue(s) required for the propagation of feature annotation.</text>
</comment>
<dbReference type="EnsemblMetazoa" id="XM_028662649.1">
    <property type="protein sequence ID" value="XP_028518450.1"/>
    <property type="gene ID" value="LOC114576297"/>
</dbReference>
<comment type="subcellular location">
    <subcellularLocation>
        <location evidence="1">Secreted</location>
    </subcellularLocation>
</comment>
<evidence type="ECO:0000259" key="8">
    <source>
        <dbReference type="PROSITE" id="PS50026"/>
    </source>
</evidence>
<proteinExistence type="inferred from homology"/>
<dbReference type="PROSITE" id="PS51406">
    <property type="entry name" value="FIBRINOGEN_C_2"/>
    <property type="match status" value="1"/>
</dbReference>
<dbReference type="RefSeq" id="XP_028518450.1">
    <property type="nucleotide sequence ID" value="XM_028662649.1"/>
</dbReference>
<dbReference type="CDD" id="cd00054">
    <property type="entry name" value="EGF_CA"/>
    <property type="match status" value="1"/>
</dbReference>
<dbReference type="GO" id="GO:0005615">
    <property type="term" value="C:extracellular space"/>
    <property type="evidence" value="ECO:0007669"/>
    <property type="project" value="TreeGrafter"/>
</dbReference>
<feature type="domain" description="Fibrinogen C-terminal" evidence="9">
    <location>
        <begin position="70"/>
        <end position="123"/>
    </location>
</feature>
<evidence type="ECO:0000256" key="1">
    <source>
        <dbReference type="ARBA" id="ARBA00004613"/>
    </source>
</evidence>
<evidence type="ECO:0000256" key="4">
    <source>
        <dbReference type="ARBA" id="ARBA00023119"/>
    </source>
</evidence>
<evidence type="ECO:0000259" key="9">
    <source>
        <dbReference type="PROSITE" id="PS51406"/>
    </source>
</evidence>
<feature type="disulfide bond" evidence="6">
    <location>
        <begin position="54"/>
        <end position="63"/>
    </location>
</feature>
<accession>A0A913YSI4</accession>
<dbReference type="Gene3D" id="3.30.750.130">
    <property type="match status" value="1"/>
</dbReference>
<dbReference type="PANTHER" id="PTHR16146:SF46">
    <property type="entry name" value="INTELECTIN-1A-RELATED"/>
    <property type="match status" value="1"/>
</dbReference>
<feature type="compositionally biased region" description="Polar residues" evidence="7">
    <location>
        <begin position="260"/>
        <end position="276"/>
    </location>
</feature>
<keyword evidence="4" id="KW-0176">Collagen</keyword>
<dbReference type="InterPro" id="IPR000742">
    <property type="entry name" value="EGF"/>
</dbReference>
<dbReference type="GeneID" id="114576297"/>
<dbReference type="OMA" id="NGQTHLA"/>
<keyword evidence="5 6" id="KW-1015">Disulfide bond</keyword>
<dbReference type="PROSITE" id="PS00022">
    <property type="entry name" value="EGF_1"/>
    <property type="match status" value="1"/>
</dbReference>
<dbReference type="OrthoDB" id="5987750at2759"/>
<evidence type="ECO:0000256" key="6">
    <source>
        <dbReference type="PROSITE-ProRule" id="PRU00076"/>
    </source>
</evidence>
<reference evidence="10" key="1">
    <citation type="submission" date="2022-11" db="UniProtKB">
        <authorList>
            <consortium name="EnsemblMetazoa"/>
        </authorList>
    </citation>
    <scope>IDENTIFICATION</scope>
</reference>
<evidence type="ECO:0000313" key="11">
    <source>
        <dbReference type="Proteomes" id="UP000887567"/>
    </source>
</evidence>
<protein>
    <recommendedName>
        <fullName evidence="12">Fibrinogen C-terminal domain-containing protein</fullName>
    </recommendedName>
</protein>
<dbReference type="GO" id="GO:0005581">
    <property type="term" value="C:collagen trimer"/>
    <property type="evidence" value="ECO:0007669"/>
    <property type="project" value="UniProtKB-KW"/>
</dbReference>
<evidence type="ECO:0000256" key="5">
    <source>
        <dbReference type="ARBA" id="ARBA00023157"/>
    </source>
</evidence>
<comment type="similarity">
    <text evidence="2">Belongs to the EGF domain peptide family.</text>
</comment>
<keyword evidence="3" id="KW-0964">Secreted</keyword>
<dbReference type="PROSITE" id="PS50026">
    <property type="entry name" value="EGF_3"/>
    <property type="match status" value="1"/>
</dbReference>
<dbReference type="SUPFAM" id="SSF57196">
    <property type="entry name" value="EGF/Laminin"/>
    <property type="match status" value="1"/>
</dbReference>
<evidence type="ECO:0000256" key="3">
    <source>
        <dbReference type="ARBA" id="ARBA00022525"/>
    </source>
</evidence>
<dbReference type="NCBIfam" id="NF040941">
    <property type="entry name" value="GGGWT_bact"/>
    <property type="match status" value="1"/>
</dbReference>
<dbReference type="SUPFAM" id="SSF56496">
    <property type="entry name" value="Fibrinogen C-terminal domain-like"/>
    <property type="match status" value="1"/>
</dbReference>
<dbReference type="GO" id="GO:0070492">
    <property type="term" value="F:oligosaccharide binding"/>
    <property type="evidence" value="ECO:0007669"/>
    <property type="project" value="TreeGrafter"/>
</dbReference>
<feature type="domain" description="EGF-like" evidence="8">
    <location>
        <begin position="27"/>
        <end position="64"/>
    </location>
</feature>
<dbReference type="Proteomes" id="UP000887567">
    <property type="component" value="Unplaced"/>
</dbReference>
<dbReference type="InterPro" id="IPR036056">
    <property type="entry name" value="Fibrinogen-like_C"/>
</dbReference>
<keyword evidence="6" id="KW-0245">EGF-like domain</keyword>
<feature type="region of interest" description="Disordered" evidence="7">
    <location>
        <begin position="257"/>
        <end position="282"/>
    </location>
</feature>
<dbReference type="AlphaFoldDB" id="A0A913YSI4"/>
<dbReference type="Pfam" id="PF01410">
    <property type="entry name" value="COLFI"/>
    <property type="match status" value="1"/>
</dbReference>
<keyword evidence="11" id="KW-1185">Reference proteome</keyword>
<organism evidence="10 11">
    <name type="scientific">Exaiptasia diaphana</name>
    <name type="common">Tropical sea anemone</name>
    <name type="synonym">Aiptasia pulchella</name>
    <dbReference type="NCBI Taxonomy" id="2652724"/>
    <lineage>
        <taxon>Eukaryota</taxon>
        <taxon>Metazoa</taxon>
        <taxon>Cnidaria</taxon>
        <taxon>Anthozoa</taxon>
        <taxon>Hexacorallia</taxon>
        <taxon>Actiniaria</taxon>
        <taxon>Aiptasiidae</taxon>
        <taxon>Exaiptasia</taxon>
    </lineage>
</organism>
<dbReference type="PROSITE" id="PS01186">
    <property type="entry name" value="EGF_2"/>
    <property type="match status" value="1"/>
</dbReference>
<dbReference type="Pfam" id="PF00008">
    <property type="entry name" value="EGF"/>
    <property type="match status" value="1"/>
</dbReference>
<evidence type="ECO:0000256" key="7">
    <source>
        <dbReference type="SAM" id="MobiDB-lite"/>
    </source>
</evidence>
<dbReference type="GO" id="GO:0005201">
    <property type="term" value="F:extracellular matrix structural constituent"/>
    <property type="evidence" value="ECO:0007669"/>
    <property type="project" value="InterPro"/>
</dbReference>
<dbReference type="KEGG" id="epa:114576297"/>
<evidence type="ECO:0008006" key="12">
    <source>
        <dbReference type="Google" id="ProtNLM"/>
    </source>
</evidence>
<dbReference type="Gene3D" id="2.10.25.10">
    <property type="entry name" value="Laminin"/>
    <property type="match status" value="1"/>
</dbReference>
<dbReference type="SMART" id="SM00181">
    <property type="entry name" value="EGF"/>
    <property type="match status" value="1"/>
</dbReference>
<evidence type="ECO:0000256" key="2">
    <source>
        <dbReference type="ARBA" id="ARBA00006373"/>
    </source>
</evidence>
<dbReference type="PANTHER" id="PTHR16146">
    <property type="entry name" value="INTELECTIN"/>
    <property type="match status" value="1"/>
</dbReference>
<sequence length="282" mass="31835">CQLNSADRFQYPQDFQDKPGFSYNGVENNQCSPNPCSKHGVCLHGYGNQYHCECHHGWTGKNCSNIEIGKSALTPAKTCLDLKNKRPSFPSASYWIDPDEADPSNAFLAYCDMETDGGGWTLVWAYTFTLYNRFKSAANVVIPTPKNYVNAFGNISETAPKTPTDFNALDFLKWRQIGSEVFMKSNINNWIACLPDVGSFVLRVAGSMKCRMIKQIASICSVIPDKFSCRYNGCFMSTMNAHFYFYFETNPADNWPTHDPCSQNQPNQLKNVQNPHGNIYVR</sequence>